<comment type="similarity">
    <text evidence="6">Belongs to the DNA photolyase family.</text>
</comment>
<feature type="site" description="Electron transfer via tryptophanyl radical" evidence="5">
    <location>
        <position position="286"/>
    </location>
</feature>
<dbReference type="InterPro" id="IPR036155">
    <property type="entry name" value="Crypto/Photolyase_N_sf"/>
</dbReference>
<evidence type="ECO:0000313" key="10">
    <source>
        <dbReference type="Proteomes" id="UP000623608"/>
    </source>
</evidence>
<feature type="domain" description="Photolyase/cryptochrome alpha/beta" evidence="8">
    <location>
        <begin position="2"/>
        <end position="128"/>
    </location>
</feature>
<dbReference type="AlphaFoldDB" id="A0A919TW67"/>
<dbReference type="PROSITE" id="PS00691">
    <property type="entry name" value="DNA_PHOTOLYASES_1_2"/>
    <property type="match status" value="1"/>
</dbReference>
<dbReference type="GO" id="GO:0071949">
    <property type="term" value="F:FAD binding"/>
    <property type="evidence" value="ECO:0007669"/>
    <property type="project" value="TreeGrafter"/>
</dbReference>
<feature type="site" description="Electron transfer via tryptophanyl radical" evidence="5">
    <location>
        <position position="362"/>
    </location>
</feature>
<dbReference type="GO" id="GO:0009416">
    <property type="term" value="P:response to light stimulus"/>
    <property type="evidence" value="ECO:0007669"/>
    <property type="project" value="TreeGrafter"/>
</dbReference>
<dbReference type="InterPro" id="IPR036134">
    <property type="entry name" value="Crypto/Photolyase_FAD-like_sf"/>
</dbReference>
<dbReference type="GO" id="GO:0006139">
    <property type="term" value="P:nucleobase-containing compound metabolic process"/>
    <property type="evidence" value="ECO:0007669"/>
    <property type="project" value="UniProtKB-ARBA"/>
</dbReference>
<evidence type="ECO:0000256" key="5">
    <source>
        <dbReference type="PIRSR" id="PIRSR602081-2"/>
    </source>
</evidence>
<keyword evidence="1 4" id="KW-0285">Flavoprotein</keyword>
<accession>A0A919TW67</accession>
<feature type="site" description="Electron transfer via tryptophanyl radical" evidence="5">
    <location>
        <position position="339"/>
    </location>
</feature>
<dbReference type="InterPro" id="IPR005101">
    <property type="entry name" value="Cryptochr/Photolyase_FAD-bd"/>
</dbReference>
<evidence type="ECO:0000313" key="9">
    <source>
        <dbReference type="EMBL" id="GIF24756.1"/>
    </source>
</evidence>
<dbReference type="Pfam" id="PF03441">
    <property type="entry name" value="FAD_binding_7"/>
    <property type="match status" value="1"/>
</dbReference>
<dbReference type="Pfam" id="PF00875">
    <property type="entry name" value="DNA_photolyase"/>
    <property type="match status" value="1"/>
</dbReference>
<proteinExistence type="inferred from homology"/>
<evidence type="ECO:0000259" key="8">
    <source>
        <dbReference type="PROSITE" id="PS51645"/>
    </source>
</evidence>
<dbReference type="SUPFAM" id="SSF48173">
    <property type="entry name" value="Cryptochrome/photolyase FAD-binding domain"/>
    <property type="match status" value="1"/>
</dbReference>
<feature type="binding site" evidence="4">
    <location>
        <position position="253"/>
    </location>
    <ligand>
        <name>FAD</name>
        <dbReference type="ChEBI" id="CHEBI:57692"/>
    </ligand>
</feature>
<sequence length="441" mass="49267">MRTAVVLFTRDLRVHDNPALAMACANADRVVPLFVLDQALSNLSANRSRFLHQALADLRATLRERGGDLVVRQGEPVAEAIKLCGEVGATMLGVAADVSAYAKKRETRLTAECDRQRIALRFFPGVTVVDPGALRPGGGGPAYKVFTPYYRVWQSAKWRDEVAVPRTITLPDGIPAGRLPAMPKGESPDAAEGGETEGKRRLSAWLQAIDGYGDGHDDMPGDVTSRLSPYLRFGCLSPLAVADAARARNGDPFVRQLCWRDFYYQVTQAFPQISGQAYRPNADDEWRADPEALKHWQDGLTGVPVVDAGMRQLRAEGWMHNRARLITAAFLTKHLGIDWRLGVRWFFRWLLDGDVPNNSGNWQWVAGTGNDSRPYRRFNPIRQAHRFDPEGVYVRRYIPELKAIEGSAVHEPWRLPAAVRNGLDYPGPLESHRDEAVWLRP</sequence>
<dbReference type="InterPro" id="IPR006050">
    <property type="entry name" value="DNA_photolyase_N"/>
</dbReference>
<dbReference type="PRINTS" id="PR00147">
    <property type="entry name" value="DNAPHOTLYASE"/>
</dbReference>
<dbReference type="Gene3D" id="1.25.40.80">
    <property type="match status" value="1"/>
</dbReference>
<dbReference type="SUPFAM" id="SSF52425">
    <property type="entry name" value="Cryptochrome/photolyase, N-terminal domain"/>
    <property type="match status" value="1"/>
</dbReference>
<dbReference type="Gene3D" id="1.10.579.10">
    <property type="entry name" value="DNA Cyclobutane Dipyrimidine Photolyase, subunit A, domain 3"/>
    <property type="match status" value="1"/>
</dbReference>
<keyword evidence="10" id="KW-1185">Reference proteome</keyword>
<dbReference type="GO" id="GO:0006950">
    <property type="term" value="P:response to stress"/>
    <property type="evidence" value="ECO:0007669"/>
    <property type="project" value="UniProtKB-ARBA"/>
</dbReference>
<dbReference type="PANTHER" id="PTHR11455">
    <property type="entry name" value="CRYPTOCHROME"/>
    <property type="match status" value="1"/>
</dbReference>
<dbReference type="InterPro" id="IPR018394">
    <property type="entry name" value="DNA_photolyase_1_CS_C"/>
</dbReference>
<feature type="binding site" evidence="4">
    <location>
        <begin position="352"/>
        <end position="354"/>
    </location>
    <ligand>
        <name>FAD</name>
        <dbReference type="ChEBI" id="CHEBI:57692"/>
    </ligand>
</feature>
<dbReference type="Proteomes" id="UP000623608">
    <property type="component" value="Unassembled WGS sequence"/>
</dbReference>
<comment type="cofactor">
    <cofactor evidence="4">
        <name>FAD</name>
        <dbReference type="ChEBI" id="CHEBI:57692"/>
    </cofactor>
    <text evidence="4">Binds 1 FAD per subunit.</text>
</comment>
<feature type="binding site" evidence="4">
    <location>
        <begin position="256"/>
        <end position="263"/>
    </location>
    <ligand>
        <name>FAD</name>
        <dbReference type="ChEBI" id="CHEBI:57692"/>
    </ligand>
</feature>
<reference evidence="9" key="1">
    <citation type="submission" date="2021-01" db="EMBL/GenBank/DDBJ databases">
        <title>Whole genome shotgun sequence of Actinoplanes tereljensis NBRC 105297.</title>
        <authorList>
            <person name="Komaki H."/>
            <person name="Tamura T."/>
        </authorList>
    </citation>
    <scope>NUCLEOTIDE SEQUENCE</scope>
    <source>
        <strain evidence="9">NBRC 105297</strain>
    </source>
</reference>
<keyword evidence="3 6" id="KW-0157">Chromophore</keyword>
<evidence type="ECO:0000256" key="7">
    <source>
        <dbReference type="SAM" id="MobiDB-lite"/>
    </source>
</evidence>
<name>A0A919TW67_9ACTN</name>
<dbReference type="EMBL" id="BOMY01000048">
    <property type="protein sequence ID" value="GIF24756.1"/>
    <property type="molecule type" value="Genomic_DNA"/>
</dbReference>
<evidence type="ECO:0000256" key="4">
    <source>
        <dbReference type="PIRSR" id="PIRSR602081-1"/>
    </source>
</evidence>
<protein>
    <submittedName>
        <fullName evidence="9">Deoxyribodipyrimidine photo-lyase</fullName>
    </submittedName>
</protein>
<dbReference type="PROSITE" id="PS00394">
    <property type="entry name" value="DNA_PHOTOLYASES_1_1"/>
    <property type="match status" value="1"/>
</dbReference>
<dbReference type="RefSeq" id="WP_203812616.1">
    <property type="nucleotide sequence ID" value="NZ_BOMY01000048.1"/>
</dbReference>
<evidence type="ECO:0000256" key="1">
    <source>
        <dbReference type="ARBA" id="ARBA00022630"/>
    </source>
</evidence>
<comment type="caution">
    <text evidence="9">The sequence shown here is derived from an EMBL/GenBank/DDBJ whole genome shotgun (WGS) entry which is preliminary data.</text>
</comment>
<dbReference type="InterPro" id="IPR002081">
    <property type="entry name" value="Cryptochrome/DNA_photolyase_1"/>
</dbReference>
<feature type="region of interest" description="Disordered" evidence="7">
    <location>
        <begin position="175"/>
        <end position="197"/>
    </location>
</feature>
<dbReference type="GO" id="GO:0003677">
    <property type="term" value="F:DNA binding"/>
    <property type="evidence" value="ECO:0007669"/>
    <property type="project" value="TreeGrafter"/>
</dbReference>
<dbReference type="GO" id="GO:0003904">
    <property type="term" value="F:deoxyribodipyrimidine photo-lyase activity"/>
    <property type="evidence" value="ECO:0007669"/>
    <property type="project" value="TreeGrafter"/>
</dbReference>
<dbReference type="PROSITE" id="PS51645">
    <property type="entry name" value="PHR_CRY_ALPHA_BETA"/>
    <property type="match status" value="1"/>
</dbReference>
<keyword evidence="2 4" id="KW-0274">FAD</keyword>
<evidence type="ECO:0000256" key="3">
    <source>
        <dbReference type="ARBA" id="ARBA00022991"/>
    </source>
</evidence>
<feature type="binding site" evidence="4">
    <location>
        <begin position="224"/>
        <end position="228"/>
    </location>
    <ligand>
        <name>FAD</name>
        <dbReference type="ChEBI" id="CHEBI:57692"/>
    </ligand>
</feature>
<feature type="binding site" evidence="4">
    <location>
        <position position="212"/>
    </location>
    <ligand>
        <name>FAD</name>
        <dbReference type="ChEBI" id="CHEBI:57692"/>
    </ligand>
</feature>
<gene>
    <name evidence="9" type="ORF">Ate02nite_74860</name>
</gene>
<dbReference type="Gene3D" id="3.40.50.620">
    <property type="entry name" value="HUPs"/>
    <property type="match status" value="1"/>
</dbReference>
<evidence type="ECO:0000256" key="2">
    <source>
        <dbReference type="ARBA" id="ARBA00022827"/>
    </source>
</evidence>
<dbReference type="PANTHER" id="PTHR11455:SF9">
    <property type="entry name" value="CRYPTOCHROME CIRCADIAN CLOCK 5 ISOFORM X1"/>
    <property type="match status" value="1"/>
</dbReference>
<dbReference type="InterPro" id="IPR014729">
    <property type="entry name" value="Rossmann-like_a/b/a_fold"/>
</dbReference>
<organism evidence="9 10">
    <name type="scientific">Paractinoplanes tereljensis</name>
    <dbReference type="NCBI Taxonomy" id="571912"/>
    <lineage>
        <taxon>Bacteria</taxon>
        <taxon>Bacillati</taxon>
        <taxon>Actinomycetota</taxon>
        <taxon>Actinomycetes</taxon>
        <taxon>Micromonosporales</taxon>
        <taxon>Micromonosporaceae</taxon>
        <taxon>Paractinoplanes</taxon>
    </lineage>
</organism>
<evidence type="ECO:0000256" key="6">
    <source>
        <dbReference type="RuleBase" id="RU004182"/>
    </source>
</evidence>